<comment type="caution">
    <text evidence="2">The sequence shown here is derived from an EMBL/GenBank/DDBJ whole genome shotgun (WGS) entry which is preliminary data.</text>
</comment>
<sequence length="97" mass="10324">MFGFRAETGHPHGRIAFPRRGVGWFRGSGGRVGGAGESARARLLLAHARASHRLTRASHRWARAPNYRAGQTGSISSAPWARQTPSGAQATTYQGAG</sequence>
<organism evidence="2 3">
    <name type="scientific">Streptomyces graminearus</name>
    <dbReference type="NCBI Taxonomy" id="284030"/>
    <lineage>
        <taxon>Bacteria</taxon>
        <taxon>Bacillati</taxon>
        <taxon>Actinomycetota</taxon>
        <taxon>Actinomycetes</taxon>
        <taxon>Kitasatosporales</taxon>
        <taxon>Streptomycetaceae</taxon>
        <taxon>Streptomyces</taxon>
    </lineage>
</organism>
<accession>A0ABN3LQE3</accession>
<evidence type="ECO:0000313" key="2">
    <source>
        <dbReference type="EMBL" id="GAA2488445.1"/>
    </source>
</evidence>
<dbReference type="EMBL" id="BAAATL010000016">
    <property type="protein sequence ID" value="GAA2488445.1"/>
    <property type="molecule type" value="Genomic_DNA"/>
</dbReference>
<name>A0ABN3LQE3_9ACTN</name>
<proteinExistence type="predicted"/>
<protein>
    <submittedName>
        <fullName evidence="2">Uncharacterized protein</fullName>
    </submittedName>
</protein>
<gene>
    <name evidence="2" type="ORF">GCM10010422_38280</name>
</gene>
<feature type="region of interest" description="Disordered" evidence="1">
    <location>
        <begin position="68"/>
        <end position="97"/>
    </location>
</feature>
<evidence type="ECO:0000313" key="3">
    <source>
        <dbReference type="Proteomes" id="UP001501721"/>
    </source>
</evidence>
<reference evidence="2 3" key="1">
    <citation type="journal article" date="2019" name="Int. J. Syst. Evol. Microbiol.">
        <title>The Global Catalogue of Microorganisms (GCM) 10K type strain sequencing project: providing services to taxonomists for standard genome sequencing and annotation.</title>
        <authorList>
            <consortium name="The Broad Institute Genomics Platform"/>
            <consortium name="The Broad Institute Genome Sequencing Center for Infectious Disease"/>
            <person name="Wu L."/>
            <person name="Ma J."/>
        </authorList>
    </citation>
    <scope>NUCLEOTIDE SEQUENCE [LARGE SCALE GENOMIC DNA]</scope>
    <source>
        <strain evidence="2 3">JCM 6923</strain>
    </source>
</reference>
<keyword evidence="3" id="KW-1185">Reference proteome</keyword>
<feature type="compositionally biased region" description="Polar residues" evidence="1">
    <location>
        <begin position="69"/>
        <end position="97"/>
    </location>
</feature>
<evidence type="ECO:0000256" key="1">
    <source>
        <dbReference type="SAM" id="MobiDB-lite"/>
    </source>
</evidence>
<dbReference type="Proteomes" id="UP001501721">
    <property type="component" value="Unassembled WGS sequence"/>
</dbReference>